<protein>
    <submittedName>
        <fullName evidence="2">Uncharacterized protein</fullName>
    </submittedName>
</protein>
<evidence type="ECO:0000313" key="1">
    <source>
        <dbReference type="EMBL" id="CAF3383275.1"/>
    </source>
</evidence>
<dbReference type="AlphaFoldDB" id="A0A821D8C4"/>
<organism evidence="2 3">
    <name type="scientific">Rotaria socialis</name>
    <dbReference type="NCBI Taxonomy" id="392032"/>
    <lineage>
        <taxon>Eukaryota</taxon>
        <taxon>Metazoa</taxon>
        <taxon>Spiralia</taxon>
        <taxon>Gnathifera</taxon>
        <taxon>Rotifera</taxon>
        <taxon>Eurotatoria</taxon>
        <taxon>Bdelloidea</taxon>
        <taxon>Philodinida</taxon>
        <taxon>Philodinidae</taxon>
        <taxon>Rotaria</taxon>
    </lineage>
</organism>
<keyword evidence="3" id="KW-1185">Reference proteome</keyword>
<dbReference type="PANTHER" id="PTHR34599">
    <property type="entry name" value="PEROXIDASE-RELATED"/>
    <property type="match status" value="1"/>
</dbReference>
<dbReference type="InterPro" id="IPR036938">
    <property type="entry name" value="PAP2/HPO_sf"/>
</dbReference>
<dbReference type="EMBL" id="CAJNXB010004580">
    <property type="protein sequence ID" value="CAF3383275.1"/>
    <property type="molecule type" value="Genomic_DNA"/>
</dbReference>
<evidence type="ECO:0000313" key="3">
    <source>
        <dbReference type="Proteomes" id="UP000663873"/>
    </source>
</evidence>
<dbReference type="Proteomes" id="UP000663873">
    <property type="component" value="Unassembled WGS sequence"/>
</dbReference>
<dbReference type="OrthoDB" id="9980417at2759"/>
<dbReference type="SUPFAM" id="SSF48317">
    <property type="entry name" value="Acid phosphatase/Vanadium-dependent haloperoxidase"/>
    <property type="match status" value="1"/>
</dbReference>
<proteinExistence type="predicted"/>
<comment type="caution">
    <text evidence="2">The sequence shown here is derived from an EMBL/GenBank/DDBJ whole genome shotgun (WGS) entry which is preliminary data.</text>
</comment>
<accession>A0A821D8C4</accession>
<dbReference type="GO" id="GO:0004601">
    <property type="term" value="F:peroxidase activity"/>
    <property type="evidence" value="ECO:0007669"/>
    <property type="project" value="InterPro"/>
</dbReference>
<dbReference type="Proteomes" id="UP000663825">
    <property type="component" value="Unassembled WGS sequence"/>
</dbReference>
<dbReference type="InterPro" id="IPR052559">
    <property type="entry name" value="V-haloperoxidase"/>
</dbReference>
<dbReference type="CDD" id="cd03398">
    <property type="entry name" value="PAP2_haloperoxidase"/>
    <property type="match status" value="1"/>
</dbReference>
<gene>
    <name evidence="1" type="ORF">TIS948_LOCUS26155</name>
    <name evidence="2" type="ORF">UJA718_LOCUS31783</name>
</gene>
<name>A0A821D8C4_9BILA</name>
<reference evidence="2" key="1">
    <citation type="submission" date="2021-02" db="EMBL/GenBank/DDBJ databases">
        <authorList>
            <person name="Nowell W R."/>
        </authorList>
    </citation>
    <scope>NUCLEOTIDE SEQUENCE</scope>
</reference>
<sequence length="249" mass="28731">PSHPNQGYLTPHWRNLKPFLLDVGSQFRASDIVRETPAVHLLFLSSMLYKNDINEVKAFGGRATLNRVSDQTEIDSFWAYDDNARLFALVNYVMADAGIAVWDSKYYYSLWCPIVGIRQRTTSNVVEHNWRPLGAPTNGTDDNFTPEFPSYVSGHVTFGSAVFYVLWRFYDADDISFEFQSDEYNGKTVDSITRRARPVRIRRYRSFTEADTEDLLSRTYLGVPWRIDQEEGQSMDQKVGSFVFDQLSQ</sequence>
<dbReference type="EMBL" id="CAJOBP010026919">
    <property type="protein sequence ID" value="CAF4616615.1"/>
    <property type="molecule type" value="Genomic_DNA"/>
</dbReference>
<dbReference type="Gene3D" id="1.10.606.10">
    <property type="entry name" value="Vanadium-containing Chloroperoxidase, domain 2"/>
    <property type="match status" value="2"/>
</dbReference>
<feature type="non-terminal residue" evidence="2">
    <location>
        <position position="1"/>
    </location>
</feature>
<dbReference type="InterPro" id="IPR016119">
    <property type="entry name" value="Br/Cl_peroxidase_C"/>
</dbReference>
<dbReference type="PANTHER" id="PTHR34599:SF1">
    <property type="entry name" value="PHOSPHATIDIC ACID PHOSPHATASE TYPE 2_HALOPEROXIDASE DOMAIN-CONTAINING PROTEIN"/>
    <property type="match status" value="1"/>
</dbReference>
<evidence type="ECO:0000313" key="2">
    <source>
        <dbReference type="EMBL" id="CAF4616615.1"/>
    </source>
</evidence>